<dbReference type="GO" id="GO:0008422">
    <property type="term" value="F:beta-glucosidase activity"/>
    <property type="evidence" value="ECO:0007669"/>
    <property type="project" value="UniProtKB-EC"/>
</dbReference>
<evidence type="ECO:0000256" key="6">
    <source>
        <dbReference type="ARBA" id="ARBA00023295"/>
    </source>
</evidence>
<comment type="catalytic activity">
    <reaction evidence="1">
        <text>Hydrolysis of terminal, non-reducing beta-D-glucosyl residues with release of beta-D-glucose.</text>
        <dbReference type="EC" id="3.2.1.21"/>
    </reaction>
</comment>
<dbReference type="PRINTS" id="PR00133">
    <property type="entry name" value="GLHYDRLASE3"/>
</dbReference>
<keyword evidence="4 8" id="KW-0732">Signal</keyword>
<dbReference type="InterPro" id="IPR019800">
    <property type="entry name" value="Glyco_hydro_3_AS"/>
</dbReference>
<dbReference type="InterPro" id="IPR051915">
    <property type="entry name" value="Cellulose_Degrad_GH3"/>
</dbReference>
<dbReference type="InterPro" id="IPR017853">
    <property type="entry name" value="GH"/>
</dbReference>
<dbReference type="PANTHER" id="PTHR30620:SF16">
    <property type="entry name" value="LYSOSOMAL BETA GLUCOSIDASE"/>
    <property type="match status" value="1"/>
</dbReference>
<keyword evidence="5 7" id="KW-0378">Hydrolase</keyword>
<organism evidence="10 11">
    <name type="scientific">Candidatus Enterocola intestinipullorum</name>
    <dbReference type="NCBI Taxonomy" id="2840783"/>
    <lineage>
        <taxon>Bacteria</taxon>
        <taxon>Pseudomonadati</taxon>
        <taxon>Bacteroidota</taxon>
        <taxon>Bacteroidia</taxon>
        <taxon>Bacteroidales</taxon>
        <taxon>Candidatus Enterocola</taxon>
    </lineage>
</organism>
<keyword evidence="6 7" id="KW-0326">Glycosidase</keyword>
<dbReference type="InterPro" id="IPR026891">
    <property type="entry name" value="Fn3-like"/>
</dbReference>
<comment type="similarity">
    <text evidence="2 7">Belongs to the glycosyl hydrolase 3 family.</text>
</comment>
<evidence type="ECO:0000256" key="7">
    <source>
        <dbReference type="RuleBase" id="RU361161"/>
    </source>
</evidence>
<dbReference type="SMART" id="SM01217">
    <property type="entry name" value="Fn3_like"/>
    <property type="match status" value="1"/>
</dbReference>
<dbReference type="EMBL" id="JADIMR010000049">
    <property type="protein sequence ID" value="MBO8446810.1"/>
    <property type="molecule type" value="Genomic_DNA"/>
</dbReference>
<reference evidence="10" key="1">
    <citation type="submission" date="2020-10" db="EMBL/GenBank/DDBJ databases">
        <authorList>
            <person name="Gilroy R."/>
        </authorList>
    </citation>
    <scope>NUCLEOTIDE SEQUENCE</scope>
    <source>
        <strain evidence="10">D3-1215</strain>
    </source>
</reference>
<dbReference type="InterPro" id="IPR036962">
    <property type="entry name" value="Glyco_hydro_3_N_sf"/>
</dbReference>
<comment type="caution">
    <text evidence="10">The sequence shown here is derived from an EMBL/GenBank/DDBJ whole genome shotgun (WGS) entry which is preliminary data.</text>
</comment>
<evidence type="ECO:0000256" key="4">
    <source>
        <dbReference type="ARBA" id="ARBA00022729"/>
    </source>
</evidence>
<dbReference type="SUPFAM" id="SSF52279">
    <property type="entry name" value="Beta-D-glucan exohydrolase, C-terminal domain"/>
    <property type="match status" value="1"/>
</dbReference>
<dbReference type="InterPro" id="IPR001764">
    <property type="entry name" value="Glyco_hydro_3_N"/>
</dbReference>
<evidence type="ECO:0000256" key="8">
    <source>
        <dbReference type="SAM" id="SignalP"/>
    </source>
</evidence>
<feature type="signal peptide" evidence="8">
    <location>
        <begin position="1"/>
        <end position="23"/>
    </location>
</feature>
<protein>
    <recommendedName>
        <fullName evidence="3">beta-glucosidase</fullName>
        <ecNumber evidence="3">3.2.1.21</ecNumber>
    </recommendedName>
</protein>
<evidence type="ECO:0000256" key="1">
    <source>
        <dbReference type="ARBA" id="ARBA00000448"/>
    </source>
</evidence>
<evidence type="ECO:0000313" key="11">
    <source>
        <dbReference type="Proteomes" id="UP000823637"/>
    </source>
</evidence>
<dbReference type="AlphaFoldDB" id="A0A9D9EI38"/>
<dbReference type="Gene3D" id="3.20.20.300">
    <property type="entry name" value="Glycoside hydrolase, family 3, N-terminal domain"/>
    <property type="match status" value="1"/>
</dbReference>
<dbReference type="Pfam" id="PF14310">
    <property type="entry name" value="Fn3-like"/>
    <property type="match status" value="1"/>
</dbReference>
<reference evidence="10" key="2">
    <citation type="journal article" date="2021" name="PeerJ">
        <title>Extensive microbial diversity within the chicken gut microbiome revealed by metagenomics and culture.</title>
        <authorList>
            <person name="Gilroy R."/>
            <person name="Ravi A."/>
            <person name="Getino M."/>
            <person name="Pursley I."/>
            <person name="Horton D.L."/>
            <person name="Alikhan N.F."/>
            <person name="Baker D."/>
            <person name="Gharbi K."/>
            <person name="Hall N."/>
            <person name="Watson M."/>
            <person name="Adriaenssens E.M."/>
            <person name="Foster-Nyarko E."/>
            <person name="Jarju S."/>
            <person name="Secka A."/>
            <person name="Antonio M."/>
            <person name="Oren A."/>
            <person name="Chaudhuri R.R."/>
            <person name="La Ragione R."/>
            <person name="Hildebrand F."/>
            <person name="Pallen M.J."/>
        </authorList>
    </citation>
    <scope>NUCLEOTIDE SEQUENCE</scope>
    <source>
        <strain evidence="10">D3-1215</strain>
    </source>
</reference>
<dbReference type="InterPro" id="IPR013783">
    <property type="entry name" value="Ig-like_fold"/>
</dbReference>
<feature type="chain" id="PRO_5038943391" description="beta-glucosidase" evidence="8">
    <location>
        <begin position="24"/>
        <end position="746"/>
    </location>
</feature>
<dbReference type="PROSITE" id="PS00775">
    <property type="entry name" value="GLYCOSYL_HYDROL_F3"/>
    <property type="match status" value="1"/>
</dbReference>
<dbReference type="SUPFAM" id="SSF51445">
    <property type="entry name" value="(Trans)glycosidases"/>
    <property type="match status" value="1"/>
</dbReference>
<evidence type="ECO:0000256" key="2">
    <source>
        <dbReference type="ARBA" id="ARBA00005336"/>
    </source>
</evidence>
<dbReference type="FunFam" id="2.60.40.10:FF:000495">
    <property type="entry name" value="Periplasmic beta-glucosidase"/>
    <property type="match status" value="1"/>
</dbReference>
<accession>A0A9D9EI38</accession>
<sequence>MKKHFIILSVAVALTFSSCGNNAGGDKSIAQKVDSLMSLMTLQEKIGQLNQRDFGWGAEDVPELIRQGGVGSLLNCAPERVNEVQRIAVEESRLGIPLLIARDVVHGYKTIFPIPLAQACSWDTSVVKAGAQVAAAEAAVSGIKYTFAPMIDVTHEPRWGRIAESLGEDALLTSRLGVAMVQGFQGDDMADADRVAACAKHFAAYGLVESGRDYNSVFVSEERLRDWVLPPFKAVADAGVATFMAGFNELNGVPVSGSKFLLRDVLRGEWNYPGMVISDYFSIDQLWVQGYSDSKAQAAADGINAGVDMDMMGGGYYAYLDSLVAAGEVSEAVIDEACRRVLTLKYQLRLFDNPYTDMSGRDTVLYNPAHLQMAREAAAKSVVLVKNVDKTLPIKPDVRKIAVIGPMADAAYDQMGTWCFDAEKEHSVTPLAALREEYGDKIIYAPGTKYSRDNSKEGFAKAVAAARQSDIVLLFLGEEAILSGEAKCRADISLPGAQTALLEAVEATGKPVVTIVMSGRPNTLPVELSKSDAMLIAMHGGTMAGPAIADILSARTVPQGKLPVTFPSMVGQVPIYYNDYRTGRPADYRPTMIDEIPLEAKQTSMGFCTYWLDAGISPLLPFGYGLSYATFEYSDPVLSSDTLTMDGQITVTCDIKNTGDYDGTEIVQLYTRDHFGSLVRPVKELKDFQLVDIKAGEDTTVTFTISPDMLEFCNADMRMVAEPGDFTVWVAPNSAVGAGKGFYLGE</sequence>
<evidence type="ECO:0000256" key="3">
    <source>
        <dbReference type="ARBA" id="ARBA00012744"/>
    </source>
</evidence>
<dbReference type="PANTHER" id="PTHR30620">
    <property type="entry name" value="PERIPLASMIC BETA-GLUCOSIDASE-RELATED"/>
    <property type="match status" value="1"/>
</dbReference>
<gene>
    <name evidence="10" type="ORF">IAC32_03575</name>
</gene>
<dbReference type="Gene3D" id="2.60.40.10">
    <property type="entry name" value="Immunoglobulins"/>
    <property type="match status" value="1"/>
</dbReference>
<dbReference type="GO" id="GO:0009251">
    <property type="term" value="P:glucan catabolic process"/>
    <property type="evidence" value="ECO:0007669"/>
    <property type="project" value="TreeGrafter"/>
</dbReference>
<feature type="domain" description="Fibronectin type III-like" evidence="9">
    <location>
        <begin position="665"/>
        <end position="734"/>
    </location>
</feature>
<evidence type="ECO:0000256" key="5">
    <source>
        <dbReference type="ARBA" id="ARBA00022801"/>
    </source>
</evidence>
<dbReference type="InterPro" id="IPR002772">
    <property type="entry name" value="Glyco_hydro_3_C"/>
</dbReference>
<dbReference type="Proteomes" id="UP000823637">
    <property type="component" value="Unassembled WGS sequence"/>
</dbReference>
<dbReference type="Pfam" id="PF01915">
    <property type="entry name" value="Glyco_hydro_3_C"/>
    <property type="match status" value="1"/>
</dbReference>
<proteinExistence type="inferred from homology"/>
<dbReference type="Gene3D" id="3.40.50.1700">
    <property type="entry name" value="Glycoside hydrolase family 3 C-terminal domain"/>
    <property type="match status" value="1"/>
</dbReference>
<dbReference type="InterPro" id="IPR036881">
    <property type="entry name" value="Glyco_hydro_3_C_sf"/>
</dbReference>
<dbReference type="PROSITE" id="PS51257">
    <property type="entry name" value="PROKAR_LIPOPROTEIN"/>
    <property type="match status" value="1"/>
</dbReference>
<name>A0A9D9EI38_9BACT</name>
<evidence type="ECO:0000313" key="10">
    <source>
        <dbReference type="EMBL" id="MBO8446810.1"/>
    </source>
</evidence>
<evidence type="ECO:0000259" key="9">
    <source>
        <dbReference type="SMART" id="SM01217"/>
    </source>
</evidence>
<dbReference type="EC" id="3.2.1.21" evidence="3"/>
<dbReference type="Pfam" id="PF00933">
    <property type="entry name" value="Glyco_hydro_3"/>
    <property type="match status" value="1"/>
</dbReference>